<name>A0A923MSW6_9BURK</name>
<reference evidence="2" key="1">
    <citation type="submission" date="2020-08" db="EMBL/GenBank/DDBJ databases">
        <title>Ramlibacter sp. USB13 16S ribosomal RNA gene genome sequencing and assembly.</title>
        <authorList>
            <person name="Kang M."/>
        </authorList>
    </citation>
    <scope>NUCLEOTIDE SEQUENCE</scope>
    <source>
        <strain evidence="2">USB13</strain>
    </source>
</reference>
<sequence>MKPLSTRSALVRFALVAAAAGAAASLWAQNRPEQGLLLDALTWQQEVVSGHSGPWPSTGWYRIAALEQDIDVRAVKPTERQAIPADALYFRLPGTTLKTGLRPGLMHLEMVRPRDDDAARPGRYTVRVEEVDASVRYQIGYAGHTYTYVVGPAGASTSVRAVADLDGDSRPDFLVDVEGLATYLLLSTRAQPGLNLPTAEMPADGC</sequence>
<keyword evidence="1" id="KW-0732">Signal</keyword>
<dbReference type="Proteomes" id="UP000608513">
    <property type="component" value="Unassembled WGS sequence"/>
</dbReference>
<dbReference type="AlphaFoldDB" id="A0A923MSW6"/>
<dbReference type="RefSeq" id="WP_187076763.1">
    <property type="nucleotide sequence ID" value="NZ_JACORT010000005.1"/>
</dbReference>
<keyword evidence="3" id="KW-1185">Reference proteome</keyword>
<comment type="caution">
    <text evidence="2">The sequence shown here is derived from an EMBL/GenBank/DDBJ whole genome shotgun (WGS) entry which is preliminary data.</text>
</comment>
<dbReference type="EMBL" id="JACORT010000005">
    <property type="protein sequence ID" value="MBC5784019.1"/>
    <property type="molecule type" value="Genomic_DNA"/>
</dbReference>
<evidence type="ECO:0008006" key="4">
    <source>
        <dbReference type="Google" id="ProtNLM"/>
    </source>
</evidence>
<protein>
    <recommendedName>
        <fullName evidence="4">VCBS repeat-containing protein</fullName>
    </recommendedName>
</protein>
<feature type="chain" id="PRO_5038100947" description="VCBS repeat-containing protein" evidence="1">
    <location>
        <begin position="29"/>
        <end position="206"/>
    </location>
</feature>
<evidence type="ECO:0000313" key="2">
    <source>
        <dbReference type="EMBL" id="MBC5784019.1"/>
    </source>
</evidence>
<accession>A0A923MSW6</accession>
<proteinExistence type="predicted"/>
<gene>
    <name evidence="2" type="ORF">H8N03_13795</name>
</gene>
<evidence type="ECO:0000313" key="3">
    <source>
        <dbReference type="Proteomes" id="UP000608513"/>
    </source>
</evidence>
<evidence type="ECO:0000256" key="1">
    <source>
        <dbReference type="SAM" id="SignalP"/>
    </source>
</evidence>
<organism evidence="2 3">
    <name type="scientific">Ramlibacter cellulosilyticus</name>
    <dbReference type="NCBI Taxonomy" id="2764187"/>
    <lineage>
        <taxon>Bacteria</taxon>
        <taxon>Pseudomonadati</taxon>
        <taxon>Pseudomonadota</taxon>
        <taxon>Betaproteobacteria</taxon>
        <taxon>Burkholderiales</taxon>
        <taxon>Comamonadaceae</taxon>
        <taxon>Ramlibacter</taxon>
    </lineage>
</organism>
<feature type="signal peptide" evidence="1">
    <location>
        <begin position="1"/>
        <end position="28"/>
    </location>
</feature>